<dbReference type="PATRIC" id="fig|947033.5.peg.3322"/>
<proteinExistence type="predicted"/>
<gene>
    <name evidence="1" type="ORF">Lste_3130</name>
</gene>
<name>A0A0W0ZCJ3_9GAMM</name>
<organism evidence="1 2">
    <name type="scientific">Legionella steelei</name>
    <dbReference type="NCBI Taxonomy" id="947033"/>
    <lineage>
        <taxon>Bacteria</taxon>
        <taxon>Pseudomonadati</taxon>
        <taxon>Pseudomonadota</taxon>
        <taxon>Gammaproteobacteria</taxon>
        <taxon>Legionellales</taxon>
        <taxon>Legionellaceae</taxon>
        <taxon>Legionella</taxon>
    </lineage>
</organism>
<dbReference type="Proteomes" id="UP000054926">
    <property type="component" value="Unassembled WGS sequence"/>
</dbReference>
<accession>A0A0W0ZCJ3</accession>
<evidence type="ECO:0000313" key="2">
    <source>
        <dbReference type="Proteomes" id="UP000054926"/>
    </source>
</evidence>
<comment type="caution">
    <text evidence="1">The sequence shown here is derived from an EMBL/GenBank/DDBJ whole genome shotgun (WGS) entry which is preliminary data.</text>
</comment>
<keyword evidence="2" id="KW-1185">Reference proteome</keyword>
<reference evidence="1 2" key="1">
    <citation type="submission" date="2015-11" db="EMBL/GenBank/DDBJ databases">
        <title>Genomic analysis of 38 Legionella species identifies large and diverse effector repertoires.</title>
        <authorList>
            <person name="Burstein D."/>
            <person name="Amaro F."/>
            <person name="Zusman T."/>
            <person name="Lifshitz Z."/>
            <person name="Cohen O."/>
            <person name="Gilbert J.A."/>
            <person name="Pupko T."/>
            <person name="Shuman H.A."/>
            <person name="Segal G."/>
        </authorList>
    </citation>
    <scope>NUCLEOTIDE SEQUENCE [LARGE SCALE GENOMIC DNA]</scope>
    <source>
        <strain evidence="1 2">IMVS3376</strain>
    </source>
</reference>
<dbReference type="AlphaFoldDB" id="A0A0W0ZCJ3"/>
<dbReference type="EMBL" id="LNYY01000021">
    <property type="protein sequence ID" value="KTD66924.1"/>
    <property type="molecule type" value="Genomic_DNA"/>
</dbReference>
<sequence length="119" mass="13806">MASNKSKMLPSSIIGMPTYALSTSEIPLSKNWLLLGKGFRWRPSHTQKIHQIKQIKNEKFMQKGSCYQTVRRFCQNHEHSKLAKWLNHRSRLNPFRPVVSMVNDTPLGDEGVYFITDNC</sequence>
<evidence type="ECO:0000313" key="1">
    <source>
        <dbReference type="EMBL" id="KTD66924.1"/>
    </source>
</evidence>
<protein>
    <submittedName>
        <fullName evidence="1">Conjugative coupling factor TraD</fullName>
    </submittedName>
</protein>
<dbReference type="STRING" id="947033.Lste_3130"/>